<proteinExistence type="predicted"/>
<keyword evidence="6 12" id="KW-1133">Transmembrane helix</keyword>
<evidence type="ECO:0000256" key="2">
    <source>
        <dbReference type="ARBA" id="ARBA00022448"/>
    </source>
</evidence>
<feature type="repeat" description="ANK" evidence="11">
    <location>
        <begin position="293"/>
        <end position="325"/>
    </location>
</feature>
<feature type="repeat" description="ANK" evidence="11">
    <location>
        <begin position="413"/>
        <end position="445"/>
    </location>
</feature>
<evidence type="ECO:0000256" key="12">
    <source>
        <dbReference type="SAM" id="Phobius"/>
    </source>
</evidence>
<keyword evidence="15" id="KW-1185">Reference proteome</keyword>
<name>A0AAV2SG86_MEGNR</name>
<dbReference type="SMART" id="SM00248">
    <property type="entry name" value="ANK"/>
    <property type="match status" value="7"/>
</dbReference>
<evidence type="ECO:0000256" key="5">
    <source>
        <dbReference type="ARBA" id="ARBA00022737"/>
    </source>
</evidence>
<dbReference type="GO" id="GO:0034703">
    <property type="term" value="C:cation channel complex"/>
    <property type="evidence" value="ECO:0007669"/>
    <property type="project" value="UniProtKB-ARBA"/>
</dbReference>
<protein>
    <recommendedName>
        <fullName evidence="13">Ion transport domain-containing protein</fullName>
    </recommendedName>
</protein>
<keyword evidence="10" id="KW-0407">Ion channel</keyword>
<keyword evidence="3" id="KW-0716">Sensory transduction</keyword>
<dbReference type="AlphaFoldDB" id="A0AAV2SG86"/>
<evidence type="ECO:0000256" key="6">
    <source>
        <dbReference type="ARBA" id="ARBA00022989"/>
    </source>
</evidence>
<dbReference type="InterPro" id="IPR005821">
    <property type="entry name" value="Ion_trans_dom"/>
</dbReference>
<keyword evidence="2" id="KW-0813">Transport</keyword>
<feature type="transmembrane region" description="Helical" evidence="12">
    <location>
        <begin position="662"/>
        <end position="689"/>
    </location>
</feature>
<dbReference type="SUPFAM" id="SSF48403">
    <property type="entry name" value="Ankyrin repeat"/>
    <property type="match status" value="2"/>
</dbReference>
<keyword evidence="4 12" id="KW-0812">Transmembrane</keyword>
<evidence type="ECO:0000313" key="15">
    <source>
        <dbReference type="Proteomes" id="UP001497623"/>
    </source>
</evidence>
<dbReference type="PROSITE" id="PS50297">
    <property type="entry name" value="ANK_REP_REGION"/>
    <property type="match status" value="3"/>
</dbReference>
<keyword evidence="9 12" id="KW-0472">Membrane</keyword>
<feature type="transmembrane region" description="Helical" evidence="12">
    <location>
        <begin position="536"/>
        <end position="561"/>
    </location>
</feature>
<keyword evidence="7 11" id="KW-0040">ANK repeat</keyword>
<keyword evidence="5" id="KW-0677">Repeat</keyword>
<reference evidence="14 15" key="1">
    <citation type="submission" date="2024-05" db="EMBL/GenBank/DDBJ databases">
        <authorList>
            <person name="Wallberg A."/>
        </authorList>
    </citation>
    <scope>NUCLEOTIDE SEQUENCE [LARGE SCALE GENOMIC DNA]</scope>
</reference>
<dbReference type="InterPro" id="IPR002110">
    <property type="entry name" value="Ankyrin_rpt"/>
</dbReference>
<accession>A0AAV2SG86</accession>
<evidence type="ECO:0000256" key="9">
    <source>
        <dbReference type="ARBA" id="ARBA00023136"/>
    </source>
</evidence>
<dbReference type="Proteomes" id="UP001497623">
    <property type="component" value="Unassembled WGS sequence"/>
</dbReference>
<feature type="domain" description="Ion transport" evidence="13">
    <location>
        <begin position="599"/>
        <end position="792"/>
    </location>
</feature>
<evidence type="ECO:0000256" key="7">
    <source>
        <dbReference type="ARBA" id="ARBA00023043"/>
    </source>
</evidence>
<evidence type="ECO:0000256" key="8">
    <source>
        <dbReference type="ARBA" id="ARBA00023065"/>
    </source>
</evidence>
<evidence type="ECO:0000256" key="4">
    <source>
        <dbReference type="ARBA" id="ARBA00022692"/>
    </source>
</evidence>
<evidence type="ECO:0000256" key="1">
    <source>
        <dbReference type="ARBA" id="ARBA00004141"/>
    </source>
</evidence>
<organism evidence="14 15">
    <name type="scientific">Meganyctiphanes norvegica</name>
    <name type="common">Northern krill</name>
    <name type="synonym">Thysanopoda norvegica</name>
    <dbReference type="NCBI Taxonomy" id="48144"/>
    <lineage>
        <taxon>Eukaryota</taxon>
        <taxon>Metazoa</taxon>
        <taxon>Ecdysozoa</taxon>
        <taxon>Arthropoda</taxon>
        <taxon>Crustacea</taxon>
        <taxon>Multicrustacea</taxon>
        <taxon>Malacostraca</taxon>
        <taxon>Eumalacostraca</taxon>
        <taxon>Eucarida</taxon>
        <taxon>Euphausiacea</taxon>
        <taxon>Euphausiidae</taxon>
        <taxon>Meganyctiphanes</taxon>
    </lineage>
</organism>
<dbReference type="InterPro" id="IPR036770">
    <property type="entry name" value="Ankyrin_rpt-contain_sf"/>
</dbReference>
<dbReference type="PANTHER" id="PTHR47143">
    <property type="entry name" value="TRANSIENT RECEPTOR POTENTIAL CATION CHANNEL PROTEIN PAINLESS"/>
    <property type="match status" value="1"/>
</dbReference>
<evidence type="ECO:0000256" key="11">
    <source>
        <dbReference type="PROSITE-ProRule" id="PRU00023"/>
    </source>
</evidence>
<evidence type="ECO:0000313" key="14">
    <source>
        <dbReference type="EMBL" id="CAL4194964.1"/>
    </source>
</evidence>
<dbReference type="Gene3D" id="1.25.40.20">
    <property type="entry name" value="Ankyrin repeat-containing domain"/>
    <property type="match status" value="2"/>
</dbReference>
<dbReference type="GO" id="GO:0005216">
    <property type="term" value="F:monoatomic ion channel activity"/>
    <property type="evidence" value="ECO:0007669"/>
    <property type="project" value="InterPro"/>
</dbReference>
<dbReference type="Pfam" id="PF00520">
    <property type="entry name" value="Ion_trans"/>
    <property type="match status" value="1"/>
</dbReference>
<sequence length="934" mass="106298">MQKFKLKFSPTNCFPFHEVGNFTIGMLAGRSGKQGNNSFSSLYPGRVIRFNGGGDELVGGPKTTITMGDVPIIDPYLPQVVMRHLSTRRTSVNGFPKAQEQLNPVPVQPGAWANLPDVSGKKYCPLHYTAEEGSHRVMKILLTGGANPSAREGGYGRTSLHLLLRKWKNKEEDFKACLDLLLDHEKINVDSKDDNKDTALYLACRKECEYMVRKLIIKGANTITEFDLIRSKFPGLLESIVKSDYLASEKKVRHYGDELLDEGLKEQNLEKFKSILSEVDKCEDKNDILEEDYGKTLLQFACDDGLTKFVDALLNSGADPMMVDKTNGNCPILYASRKGYHKIVDLLTNKMEKIEKIEEGLQQVDQRGENPLHKVVKQEYRTKGKYQDRDYDACMESLMKYRKHIDLDATDEDGNTALHYAVLWEKHSFVRHLLLNGAHWGIKNNAGTMPITNIKASGLEEILNDCIKLNDGSDLDYREFEVILNYCMLVPAHKSQKTETERLKFLSGSRSHQHLLCHPIINTFLYLKWQRIEPYYYFNVLSYLIYLILLTAYILIFHGIIKEPNTPSPISNSTENVNSLPTINSTSEIIETESAIDYIALKLSLQLIILLFTLYMAVREIVQFFVSWRLYIARIENWLEISLVIMTIALFLPVGSHIQQNLAAWLILCSWTEFVLLLGCHPVLAVYITMFTKVAFNFLKFILLFSFMIIAFSLSFYLVFQVNENFMTYHQSFLRTVAMSTGELEYTELPLSSFPISSHLLFILFVFLIVLVLMNLLNGLAVSDIVQIQKEAEIVSYKSRVELISYLESVFLVGACPISSIFPESLNCCSSDSDSNPVARLLNWLGPKTLMLRNCLNNQSIKMFPNRTKGKCWEICACHSSSLEKSHIDSAMSVVLAEEHKVSDSISQLRQEVRTLTEMVRNHVLVPSPMKKLH</sequence>
<dbReference type="PROSITE" id="PS50088">
    <property type="entry name" value="ANK_REPEAT"/>
    <property type="match status" value="3"/>
</dbReference>
<evidence type="ECO:0000259" key="13">
    <source>
        <dbReference type="Pfam" id="PF00520"/>
    </source>
</evidence>
<dbReference type="PANTHER" id="PTHR47143:SF4">
    <property type="entry name" value="TRANSIENT RECEPTOR POTENTIAL CATION CHANNEL PROTEIN PAINLESS"/>
    <property type="match status" value="1"/>
</dbReference>
<comment type="caution">
    <text evidence="14">The sequence shown here is derived from an EMBL/GenBank/DDBJ whole genome shotgun (WGS) entry which is preliminary data.</text>
</comment>
<dbReference type="InterPro" id="IPR052076">
    <property type="entry name" value="TRP_cation_channel"/>
</dbReference>
<feature type="repeat" description="ANK" evidence="11">
    <location>
        <begin position="121"/>
        <end position="153"/>
    </location>
</feature>
<dbReference type="Pfam" id="PF12796">
    <property type="entry name" value="Ank_2"/>
    <property type="match status" value="2"/>
</dbReference>
<comment type="subcellular location">
    <subcellularLocation>
        <location evidence="1">Membrane</location>
        <topology evidence="1">Multi-pass membrane protein</topology>
    </subcellularLocation>
</comment>
<feature type="transmembrane region" description="Helical" evidence="12">
    <location>
        <begin position="760"/>
        <end position="782"/>
    </location>
</feature>
<evidence type="ECO:0000256" key="3">
    <source>
        <dbReference type="ARBA" id="ARBA00022606"/>
    </source>
</evidence>
<dbReference type="Pfam" id="PF00023">
    <property type="entry name" value="Ank"/>
    <property type="match status" value="1"/>
</dbReference>
<dbReference type="EMBL" id="CAXKWB010071345">
    <property type="protein sequence ID" value="CAL4194964.1"/>
    <property type="molecule type" value="Genomic_DNA"/>
</dbReference>
<feature type="non-terminal residue" evidence="14">
    <location>
        <position position="934"/>
    </location>
</feature>
<feature type="transmembrane region" description="Helical" evidence="12">
    <location>
        <begin position="701"/>
        <end position="720"/>
    </location>
</feature>
<keyword evidence="8" id="KW-0406">Ion transport</keyword>
<evidence type="ECO:0000256" key="10">
    <source>
        <dbReference type="ARBA" id="ARBA00023303"/>
    </source>
</evidence>
<feature type="transmembrane region" description="Helical" evidence="12">
    <location>
        <begin position="638"/>
        <end position="656"/>
    </location>
</feature>
<gene>
    <name evidence="14" type="ORF">MNOR_LOCUS37007</name>
</gene>